<name>A0A6A5WA65_9PLEO</name>
<evidence type="ECO:0000313" key="2">
    <source>
        <dbReference type="Proteomes" id="UP000799779"/>
    </source>
</evidence>
<dbReference type="EMBL" id="ML977607">
    <property type="protein sequence ID" value="KAF1998018.1"/>
    <property type="molecule type" value="Genomic_DNA"/>
</dbReference>
<keyword evidence="2" id="KW-1185">Reference proteome</keyword>
<protein>
    <submittedName>
        <fullName evidence="1">Uncharacterized protein</fullName>
    </submittedName>
</protein>
<reference evidence="1" key="1">
    <citation type="journal article" date="2020" name="Stud. Mycol.">
        <title>101 Dothideomycetes genomes: a test case for predicting lifestyles and emergence of pathogens.</title>
        <authorList>
            <person name="Haridas S."/>
            <person name="Albert R."/>
            <person name="Binder M."/>
            <person name="Bloem J."/>
            <person name="Labutti K."/>
            <person name="Salamov A."/>
            <person name="Andreopoulos B."/>
            <person name="Baker S."/>
            <person name="Barry K."/>
            <person name="Bills G."/>
            <person name="Bluhm B."/>
            <person name="Cannon C."/>
            <person name="Castanera R."/>
            <person name="Culley D."/>
            <person name="Daum C."/>
            <person name="Ezra D."/>
            <person name="Gonzalez J."/>
            <person name="Henrissat B."/>
            <person name="Kuo A."/>
            <person name="Liang C."/>
            <person name="Lipzen A."/>
            <person name="Lutzoni F."/>
            <person name="Magnuson J."/>
            <person name="Mondo S."/>
            <person name="Nolan M."/>
            <person name="Ohm R."/>
            <person name="Pangilinan J."/>
            <person name="Park H.-J."/>
            <person name="Ramirez L."/>
            <person name="Alfaro M."/>
            <person name="Sun H."/>
            <person name="Tritt A."/>
            <person name="Yoshinaga Y."/>
            <person name="Zwiers L.-H."/>
            <person name="Turgeon B."/>
            <person name="Goodwin S."/>
            <person name="Spatafora J."/>
            <person name="Crous P."/>
            <person name="Grigoriev I."/>
        </authorList>
    </citation>
    <scope>NUCLEOTIDE SEQUENCE</scope>
    <source>
        <strain evidence="1">CBS 123094</strain>
    </source>
</reference>
<organism evidence="1 2">
    <name type="scientific">Amniculicola lignicola CBS 123094</name>
    <dbReference type="NCBI Taxonomy" id="1392246"/>
    <lineage>
        <taxon>Eukaryota</taxon>
        <taxon>Fungi</taxon>
        <taxon>Dikarya</taxon>
        <taxon>Ascomycota</taxon>
        <taxon>Pezizomycotina</taxon>
        <taxon>Dothideomycetes</taxon>
        <taxon>Pleosporomycetidae</taxon>
        <taxon>Pleosporales</taxon>
        <taxon>Amniculicolaceae</taxon>
        <taxon>Amniculicola</taxon>
    </lineage>
</organism>
<dbReference type="Proteomes" id="UP000799779">
    <property type="component" value="Unassembled WGS sequence"/>
</dbReference>
<evidence type="ECO:0000313" key="1">
    <source>
        <dbReference type="EMBL" id="KAF1998018.1"/>
    </source>
</evidence>
<accession>A0A6A5WA65</accession>
<proteinExistence type="predicted"/>
<dbReference type="AlphaFoldDB" id="A0A6A5WA65"/>
<gene>
    <name evidence="1" type="ORF">P154DRAFT_265865</name>
</gene>
<sequence length="166" mass="18870">MSCICSQICCPFASQHPPQGRLTLRNSPMARLLERKIQDAVLVRTVSRWPPFAAPYPAGNDWHCCRALPLQQLRKLKQIAVVCLFPPHCSWFPSSFSNTSPSFSNLECPSHIQGQRFRCIILCRPSGCWSSRCLITLRTGCRTMCCICLTWKIQARPNHHVAFAIR</sequence>